<organism evidence="1 2">
    <name type="scientific">Venturia nashicola</name>
    <dbReference type="NCBI Taxonomy" id="86259"/>
    <lineage>
        <taxon>Eukaryota</taxon>
        <taxon>Fungi</taxon>
        <taxon>Dikarya</taxon>
        <taxon>Ascomycota</taxon>
        <taxon>Pezizomycotina</taxon>
        <taxon>Dothideomycetes</taxon>
        <taxon>Pleosporomycetidae</taxon>
        <taxon>Venturiales</taxon>
        <taxon>Venturiaceae</taxon>
        <taxon>Venturia</taxon>
    </lineage>
</organism>
<dbReference type="EMBL" id="SNSC02000018">
    <property type="protein sequence ID" value="TID16360.1"/>
    <property type="molecule type" value="Genomic_DNA"/>
</dbReference>
<reference evidence="1 2" key="1">
    <citation type="submission" date="2019-04" db="EMBL/GenBank/DDBJ databases">
        <title>High contiguity whole genome sequence and gene annotation resource for two Venturia nashicola isolates.</title>
        <authorList>
            <person name="Prokchorchik M."/>
            <person name="Won K."/>
            <person name="Lee Y."/>
            <person name="Choi E.D."/>
            <person name="Segonzac C."/>
            <person name="Sohn K.H."/>
        </authorList>
    </citation>
    <scope>NUCLEOTIDE SEQUENCE [LARGE SCALE GENOMIC DNA]</scope>
    <source>
        <strain evidence="1 2">PRI2</strain>
    </source>
</reference>
<dbReference type="Proteomes" id="UP000298493">
    <property type="component" value="Unassembled WGS sequence"/>
</dbReference>
<comment type="caution">
    <text evidence="1">The sequence shown here is derived from an EMBL/GenBank/DDBJ whole genome shotgun (WGS) entry which is preliminary data.</text>
</comment>
<name>A0A4Z1NL13_9PEZI</name>
<dbReference type="AlphaFoldDB" id="A0A4Z1NL13"/>
<gene>
    <name evidence="1" type="ORF">E6O75_ATG11478</name>
</gene>
<accession>A0A4Z1NL13</accession>
<proteinExistence type="predicted"/>
<protein>
    <submittedName>
        <fullName evidence="1">Uncharacterized protein</fullName>
    </submittedName>
</protein>
<sequence>MMFRLAQCRKTVRCPPGRRYIRRTIRSLTTRPSAWQIALPVALGAAATTCALLALNTSSPSDHQAIFARWNFPHVEWKHSPRLSSGEPLTVLEADWAYSTTPEARTATVMKLLFAWFDVHRVDAQHREVHFAGSEVFTALAACQIAKREFISMETSNLMWPTQYKISKHIDDIEKALWDLLRSKDPNEIVADANQASDEVKLACTAAVIVKILHDRCNIRELVEIVPVDSPEKEERLEEILMNCKYWKMTSPADRILMCEMMGLTAEFRDKTEIWAEAKRIGYHPLNDDKLRFVDEYMSIVFHLIRLTRQEIRKETVQIRTK</sequence>
<keyword evidence="2" id="KW-1185">Reference proteome</keyword>
<evidence type="ECO:0000313" key="2">
    <source>
        <dbReference type="Proteomes" id="UP000298493"/>
    </source>
</evidence>
<evidence type="ECO:0000313" key="1">
    <source>
        <dbReference type="EMBL" id="TID16360.1"/>
    </source>
</evidence>